<evidence type="ECO:0000313" key="1">
    <source>
        <dbReference type="EMBL" id="MDR6407934.1"/>
    </source>
</evidence>
<organism evidence="1 2">
    <name type="scientific">Paraburkholderia terricola</name>
    <dbReference type="NCBI Taxonomy" id="169427"/>
    <lineage>
        <taxon>Bacteria</taxon>
        <taxon>Pseudomonadati</taxon>
        <taxon>Pseudomonadota</taxon>
        <taxon>Betaproteobacteria</taxon>
        <taxon>Burkholderiales</taxon>
        <taxon>Burkholderiaceae</taxon>
        <taxon>Paraburkholderia</taxon>
    </lineage>
</organism>
<evidence type="ECO:0008006" key="3">
    <source>
        <dbReference type="Google" id="ProtNLM"/>
    </source>
</evidence>
<evidence type="ECO:0000313" key="2">
    <source>
        <dbReference type="Proteomes" id="UP001264340"/>
    </source>
</evidence>
<dbReference type="Proteomes" id="UP001264340">
    <property type="component" value="Unassembled WGS sequence"/>
</dbReference>
<comment type="caution">
    <text evidence="1">The sequence shown here is derived from an EMBL/GenBank/DDBJ whole genome shotgun (WGS) entry which is preliminary data.</text>
</comment>
<keyword evidence="2" id="KW-1185">Reference proteome</keyword>
<reference evidence="1 2" key="1">
    <citation type="submission" date="2023-07" db="EMBL/GenBank/DDBJ databases">
        <title>Sorghum-associated microbial communities from plants grown in Nebraska, USA.</title>
        <authorList>
            <person name="Schachtman D."/>
        </authorList>
    </citation>
    <scope>NUCLEOTIDE SEQUENCE [LARGE SCALE GENOMIC DNA]</scope>
    <source>
        <strain evidence="1 2">DS1316</strain>
    </source>
</reference>
<gene>
    <name evidence="1" type="ORF">J2804_001322</name>
</gene>
<protein>
    <recommendedName>
        <fullName evidence="3">Lipoprotein</fullName>
    </recommendedName>
</protein>
<accession>A0ABU1LMG3</accession>
<dbReference type="EMBL" id="JAVDRP010000002">
    <property type="protein sequence ID" value="MDR6407934.1"/>
    <property type="molecule type" value="Genomic_DNA"/>
</dbReference>
<proteinExistence type="predicted"/>
<sequence length="272" mass="29781">MRRFGLFSPAQHDCRHCSPNPSARQDAGLERIIGFSASVSPIFRPMFRTVSLVFHRVFHLFARISSVRPFVRRSQDRFSTDCRSADGTWRSRRARTVIGTAACMLALGAALSACSPAFDWRTVANSDNGYTIDLPAKPGNDQRTVQIDGTPMQMAMQTAEAGDAVFAVGTVMLPNDDETTQRAVLEFLRTGLAHNVGAAPVTHAVQIPLAAGGQVLGLEMKVSGEAGSQHESRTVYARLAARGRHVYQAAIITSKPLQQEQIDQFFSSFHLY</sequence>
<name>A0ABU1LMG3_9BURK</name>